<evidence type="ECO:0000256" key="8">
    <source>
        <dbReference type="ARBA" id="ARBA00023242"/>
    </source>
</evidence>
<dbReference type="OrthoDB" id="60033at2759"/>
<protein>
    <submittedName>
        <fullName evidence="13">Putative winged helix-turn-helix DNA-binding domain, Heat shock transcription factor family</fullName>
    </submittedName>
    <submittedName>
        <fullName evidence="12">Transcription factor HSF-type-DNA-binding family</fullName>
    </submittedName>
</protein>
<dbReference type="InParanoid" id="A0A251ULF7"/>
<dbReference type="InterPro" id="IPR000232">
    <property type="entry name" value="HSF_DNA-bd"/>
</dbReference>
<dbReference type="AlphaFoldDB" id="A0A251ULF7"/>
<dbReference type="Pfam" id="PF00447">
    <property type="entry name" value="HSF_DNA-bind"/>
    <property type="match status" value="1"/>
</dbReference>
<dbReference type="EMBL" id="CM007894">
    <property type="protein sequence ID" value="OTG23944.1"/>
    <property type="molecule type" value="Genomic_DNA"/>
</dbReference>
<keyword evidence="14" id="KW-1185">Reference proteome</keyword>
<name>A0A251ULF7_HELAN</name>
<organism evidence="13 14">
    <name type="scientific">Helianthus annuus</name>
    <name type="common">Common sunflower</name>
    <dbReference type="NCBI Taxonomy" id="4232"/>
    <lineage>
        <taxon>Eukaryota</taxon>
        <taxon>Viridiplantae</taxon>
        <taxon>Streptophyta</taxon>
        <taxon>Embryophyta</taxon>
        <taxon>Tracheophyta</taxon>
        <taxon>Spermatophyta</taxon>
        <taxon>Magnoliopsida</taxon>
        <taxon>eudicotyledons</taxon>
        <taxon>Gunneridae</taxon>
        <taxon>Pentapetalae</taxon>
        <taxon>asterids</taxon>
        <taxon>campanulids</taxon>
        <taxon>Asterales</taxon>
        <taxon>Asteraceae</taxon>
        <taxon>Asteroideae</taxon>
        <taxon>Heliantheae alliance</taxon>
        <taxon>Heliantheae</taxon>
        <taxon>Helianthus</taxon>
    </lineage>
</organism>
<dbReference type="GO" id="GO:0043565">
    <property type="term" value="F:sequence-specific DNA binding"/>
    <property type="evidence" value="ECO:0007669"/>
    <property type="project" value="InterPro"/>
</dbReference>
<reference evidence="13" key="2">
    <citation type="submission" date="2017-02" db="EMBL/GenBank/DDBJ databases">
        <title>Sunflower complete genome.</title>
        <authorList>
            <person name="Langlade N."/>
            <person name="Munos S."/>
        </authorList>
    </citation>
    <scope>NUCLEOTIDE SEQUENCE [LARGE SCALE GENOMIC DNA]</scope>
    <source>
        <tissue evidence="13">Leaves</tissue>
    </source>
</reference>
<evidence type="ECO:0000256" key="10">
    <source>
        <dbReference type="SAM" id="Coils"/>
    </source>
</evidence>
<gene>
    <name evidence="13" type="ORF">HannXRQ_Chr05g0131231</name>
    <name evidence="12" type="ORF">HanXRQr2_Chr05g0194991</name>
</gene>
<keyword evidence="7" id="KW-0804">Transcription</keyword>
<keyword evidence="4" id="KW-0805">Transcription regulation</keyword>
<keyword evidence="8" id="KW-0539">Nucleus</keyword>
<keyword evidence="5 13" id="KW-0346">Stress response</keyword>
<evidence type="ECO:0000313" key="14">
    <source>
        <dbReference type="Proteomes" id="UP000215914"/>
    </source>
</evidence>
<dbReference type="InterPro" id="IPR036388">
    <property type="entry name" value="WH-like_DNA-bd_sf"/>
</dbReference>
<dbReference type="PANTHER" id="PTHR10015">
    <property type="entry name" value="HEAT SHOCK TRANSCRIPTION FACTOR"/>
    <property type="match status" value="1"/>
</dbReference>
<feature type="domain" description="HSF-type DNA-binding" evidence="11">
    <location>
        <begin position="44"/>
        <end position="142"/>
    </location>
</feature>
<dbReference type="GO" id="GO:0005634">
    <property type="term" value="C:nucleus"/>
    <property type="evidence" value="ECO:0000318"/>
    <property type="project" value="GO_Central"/>
</dbReference>
<dbReference type="EMBL" id="MNCJ02000320">
    <property type="protein sequence ID" value="KAF5804252.1"/>
    <property type="molecule type" value="Genomic_DNA"/>
</dbReference>
<feature type="coiled-coil region" evidence="10">
    <location>
        <begin position="136"/>
        <end position="170"/>
    </location>
</feature>
<comment type="subcellular location">
    <subcellularLocation>
        <location evidence="1">Nucleus</location>
    </subcellularLocation>
</comment>
<reference evidence="12 14" key="1">
    <citation type="journal article" date="2017" name="Nature">
        <title>The sunflower genome provides insights into oil metabolism, flowering and Asterid evolution.</title>
        <authorList>
            <person name="Badouin H."/>
            <person name="Gouzy J."/>
            <person name="Grassa C.J."/>
            <person name="Murat F."/>
            <person name="Staton S.E."/>
            <person name="Cottret L."/>
            <person name="Lelandais-Briere C."/>
            <person name="Owens G.L."/>
            <person name="Carrere S."/>
            <person name="Mayjonade B."/>
            <person name="Legrand L."/>
            <person name="Gill N."/>
            <person name="Kane N.C."/>
            <person name="Bowers J.E."/>
            <person name="Hubner S."/>
            <person name="Bellec A."/>
            <person name="Berard A."/>
            <person name="Berges H."/>
            <person name="Blanchet N."/>
            <person name="Boniface M.C."/>
            <person name="Brunel D."/>
            <person name="Catrice O."/>
            <person name="Chaidir N."/>
            <person name="Claudel C."/>
            <person name="Donnadieu C."/>
            <person name="Faraut T."/>
            <person name="Fievet G."/>
            <person name="Helmstetter N."/>
            <person name="King M."/>
            <person name="Knapp S.J."/>
            <person name="Lai Z."/>
            <person name="Le Paslier M.C."/>
            <person name="Lippi Y."/>
            <person name="Lorenzon L."/>
            <person name="Mandel J.R."/>
            <person name="Marage G."/>
            <person name="Marchand G."/>
            <person name="Marquand E."/>
            <person name="Bret-Mestries E."/>
            <person name="Morien E."/>
            <person name="Nambeesan S."/>
            <person name="Nguyen T."/>
            <person name="Pegot-Espagnet P."/>
            <person name="Pouilly N."/>
            <person name="Raftis F."/>
            <person name="Sallet E."/>
            <person name="Schiex T."/>
            <person name="Thomas J."/>
            <person name="Vandecasteele C."/>
            <person name="Vares D."/>
            <person name="Vear F."/>
            <person name="Vautrin S."/>
            <person name="Crespi M."/>
            <person name="Mangin B."/>
            <person name="Burke J.M."/>
            <person name="Salse J."/>
            <person name="Munos S."/>
            <person name="Vincourt P."/>
            <person name="Rieseberg L.H."/>
            <person name="Langlade N.B."/>
        </authorList>
    </citation>
    <scope>NUCLEOTIDE SEQUENCE [LARGE SCALE GENOMIC DNA]</scope>
    <source>
        <strain evidence="14">cv. SF193</strain>
        <tissue evidence="12">Leaves</tissue>
    </source>
</reference>
<dbReference type="Gramene" id="mRNA:HanXRQr2_Chr05g0194991">
    <property type="protein sequence ID" value="mRNA:HanXRQr2_Chr05g0194991"/>
    <property type="gene ID" value="HanXRQr2_Chr05g0194991"/>
</dbReference>
<keyword evidence="3" id="KW-0597">Phosphoprotein</keyword>
<dbReference type="STRING" id="4232.A0A251ULF7"/>
<comment type="subunit">
    <text evidence="2">Homotrimer.</text>
</comment>
<sequence>MADKEVEEIVLVSDNTEGSSSGDDNCFGGGLLPEPVRGVRNCGRPPNFVTKLYELVSNKDTDSIISWVPNQVPGGATSFAIWNEVDFINNVLPLMSKSNNFDSFITQVHNYGFKKVSWDRREYANEWFQEGKPRLLKHIKRRNKKNSSEKEKLENEIKKLESESKEVDDELHAFKAYVDNTISSQQKILQAIANTMKSIFDHHRSHKEVVSSDNDANGLALVGQQNHETSELGESSFTPSCEILTEEVNTNLQ</sequence>
<dbReference type="InterPro" id="IPR036390">
    <property type="entry name" value="WH_DNA-bd_sf"/>
</dbReference>
<accession>A0A251ULF7</accession>
<evidence type="ECO:0000256" key="6">
    <source>
        <dbReference type="ARBA" id="ARBA00023125"/>
    </source>
</evidence>
<evidence type="ECO:0000259" key="11">
    <source>
        <dbReference type="SMART" id="SM00415"/>
    </source>
</evidence>
<dbReference type="GO" id="GO:0034605">
    <property type="term" value="P:cellular response to heat"/>
    <property type="evidence" value="ECO:0000318"/>
    <property type="project" value="GO_Central"/>
</dbReference>
<proteinExistence type="inferred from homology"/>
<evidence type="ECO:0000313" key="13">
    <source>
        <dbReference type="EMBL" id="OTG23944.1"/>
    </source>
</evidence>
<dbReference type="SMART" id="SM00415">
    <property type="entry name" value="HSF"/>
    <property type="match status" value="1"/>
</dbReference>
<comment type="similarity">
    <text evidence="9">Belongs to the HSF family.</text>
</comment>
<evidence type="ECO:0000313" key="12">
    <source>
        <dbReference type="EMBL" id="KAF5804252.1"/>
    </source>
</evidence>
<dbReference type="GO" id="GO:0003700">
    <property type="term" value="F:DNA-binding transcription factor activity"/>
    <property type="evidence" value="ECO:0000318"/>
    <property type="project" value="GO_Central"/>
</dbReference>
<evidence type="ECO:0000256" key="3">
    <source>
        <dbReference type="ARBA" id="ARBA00022553"/>
    </source>
</evidence>
<evidence type="ECO:0000256" key="5">
    <source>
        <dbReference type="ARBA" id="ARBA00023016"/>
    </source>
</evidence>
<evidence type="ECO:0000256" key="2">
    <source>
        <dbReference type="ARBA" id="ARBA00011233"/>
    </source>
</evidence>
<dbReference type="FunFam" id="1.10.10.10:FF:000037">
    <property type="entry name" value="Heat stress transcription factor B-4"/>
    <property type="match status" value="1"/>
</dbReference>
<dbReference type="Gene3D" id="1.10.10.10">
    <property type="entry name" value="Winged helix-like DNA-binding domain superfamily/Winged helix DNA-binding domain"/>
    <property type="match status" value="1"/>
</dbReference>
<keyword evidence="10" id="KW-0175">Coiled coil</keyword>
<evidence type="ECO:0000256" key="9">
    <source>
        <dbReference type="RuleBase" id="RU004020"/>
    </source>
</evidence>
<keyword evidence="6 13" id="KW-0238">DNA-binding</keyword>
<dbReference type="PANTHER" id="PTHR10015:SF456">
    <property type="entry name" value="E2F_DP FAMILY WINGED-HELIX DNA-BINDING DOMAIN-CONTAINING PROTEIN-RELATED"/>
    <property type="match status" value="1"/>
</dbReference>
<dbReference type="SUPFAM" id="SSF46785">
    <property type="entry name" value="Winged helix' DNA-binding domain"/>
    <property type="match status" value="1"/>
</dbReference>
<evidence type="ECO:0000256" key="7">
    <source>
        <dbReference type="ARBA" id="ARBA00023163"/>
    </source>
</evidence>
<reference evidence="12" key="3">
    <citation type="submission" date="2020-06" db="EMBL/GenBank/DDBJ databases">
        <title>Helianthus annuus Genome sequencing and assembly Release 2.</title>
        <authorList>
            <person name="Gouzy J."/>
            <person name="Langlade N."/>
            <person name="Munos S."/>
        </authorList>
    </citation>
    <scope>NUCLEOTIDE SEQUENCE</scope>
    <source>
        <tissue evidence="12">Leaves</tissue>
    </source>
</reference>
<evidence type="ECO:0000256" key="4">
    <source>
        <dbReference type="ARBA" id="ARBA00023015"/>
    </source>
</evidence>
<dbReference type="Proteomes" id="UP000215914">
    <property type="component" value="Chromosome 5"/>
</dbReference>
<evidence type="ECO:0000256" key="1">
    <source>
        <dbReference type="ARBA" id="ARBA00004123"/>
    </source>
</evidence>